<dbReference type="SUPFAM" id="SSF53850">
    <property type="entry name" value="Periplasmic binding protein-like II"/>
    <property type="match status" value="1"/>
</dbReference>
<dbReference type="InterPro" id="IPR036390">
    <property type="entry name" value="WH_DNA-bd_sf"/>
</dbReference>
<dbReference type="InterPro" id="IPR036388">
    <property type="entry name" value="WH-like_DNA-bd_sf"/>
</dbReference>
<dbReference type="InterPro" id="IPR000847">
    <property type="entry name" value="LysR_HTH_N"/>
</dbReference>
<gene>
    <name evidence="3" type="ORF">DKT77_04585</name>
</gene>
<dbReference type="Gene3D" id="1.10.10.10">
    <property type="entry name" value="Winged helix-like DNA-binding domain superfamily/Winged helix DNA-binding domain"/>
    <property type="match status" value="1"/>
</dbReference>
<dbReference type="GO" id="GO:0043565">
    <property type="term" value="F:sequence-specific DNA binding"/>
    <property type="evidence" value="ECO:0007669"/>
    <property type="project" value="TreeGrafter"/>
</dbReference>
<dbReference type="PROSITE" id="PS50931">
    <property type="entry name" value="HTH_LYSR"/>
    <property type="match status" value="1"/>
</dbReference>
<dbReference type="GO" id="GO:0006351">
    <property type="term" value="P:DNA-templated transcription"/>
    <property type="evidence" value="ECO:0007669"/>
    <property type="project" value="TreeGrafter"/>
</dbReference>
<dbReference type="RefSeq" id="WP_109810563.1">
    <property type="nucleotide sequence ID" value="NZ_QGKU01000016.1"/>
</dbReference>
<dbReference type="PANTHER" id="PTHR30537">
    <property type="entry name" value="HTH-TYPE TRANSCRIPTIONAL REGULATOR"/>
    <property type="match status" value="1"/>
</dbReference>
<reference evidence="3 4" key="1">
    <citation type="submission" date="2018-05" db="EMBL/GenBank/DDBJ databases">
        <title>Rhodobacteraceae gen. nov., sp. nov. isolated from sea water.</title>
        <authorList>
            <person name="Ren Y."/>
        </authorList>
    </citation>
    <scope>NUCLEOTIDE SEQUENCE [LARGE SCALE GENOMIC DNA]</scope>
    <source>
        <strain evidence="3 4">TG-679</strain>
    </source>
</reference>
<feature type="domain" description="HTH lysR-type" evidence="2">
    <location>
        <begin position="19"/>
        <end position="76"/>
    </location>
</feature>
<evidence type="ECO:0000256" key="1">
    <source>
        <dbReference type="ARBA" id="ARBA00009437"/>
    </source>
</evidence>
<evidence type="ECO:0000313" key="3">
    <source>
        <dbReference type="EMBL" id="PWR03791.1"/>
    </source>
</evidence>
<dbReference type="Pfam" id="PF00126">
    <property type="entry name" value="HTH_1"/>
    <property type="match status" value="1"/>
</dbReference>
<dbReference type="PANTHER" id="PTHR30537:SF3">
    <property type="entry name" value="TRANSCRIPTIONAL REGULATORY PROTEIN"/>
    <property type="match status" value="1"/>
</dbReference>
<dbReference type="SUPFAM" id="SSF46785">
    <property type="entry name" value="Winged helix' DNA-binding domain"/>
    <property type="match status" value="1"/>
</dbReference>
<comment type="similarity">
    <text evidence="1">Belongs to the LysR transcriptional regulatory family.</text>
</comment>
<dbReference type="EMBL" id="QGKU01000016">
    <property type="protein sequence ID" value="PWR03791.1"/>
    <property type="molecule type" value="Genomic_DNA"/>
</dbReference>
<dbReference type="InterPro" id="IPR058163">
    <property type="entry name" value="LysR-type_TF_proteobact-type"/>
</dbReference>
<dbReference type="AlphaFoldDB" id="A0A2V2LIG0"/>
<dbReference type="Proteomes" id="UP000245680">
    <property type="component" value="Unassembled WGS sequence"/>
</dbReference>
<dbReference type="OrthoDB" id="9796526at2"/>
<accession>A0A2V2LIG0</accession>
<keyword evidence="4" id="KW-1185">Reference proteome</keyword>
<evidence type="ECO:0000259" key="2">
    <source>
        <dbReference type="PROSITE" id="PS50931"/>
    </source>
</evidence>
<name>A0A2V2LIG0_9RHOB</name>
<sequence length="283" mass="30117">MGEKKISLDGAAVGGTGGVSWNDLAAFLAIARHGGLSAAARETGSSAPTLGRRMLALERSLRRDLFVRRTHGYALTAEGEKLRDDLHAAEMAIARATGPAPGDALAPVRITAGTWTMLALTAHLPEITGEPPDLRVRLLQGEDLLSIPRREAAIGFRARRPLEAGLAGRRLRPVAFAPFAAPGAPDRWIMVRADTPSARWVAGHCGARIAVETDTPRIALDLALRGAGRAVLPTFIGDKAAGLQRAGTDIQELAHDQWLVTHDADRALPQVRRALDRIADAFG</sequence>
<dbReference type="GO" id="GO:0003700">
    <property type="term" value="F:DNA-binding transcription factor activity"/>
    <property type="evidence" value="ECO:0007669"/>
    <property type="project" value="InterPro"/>
</dbReference>
<comment type="caution">
    <text evidence="3">The sequence shown here is derived from an EMBL/GenBank/DDBJ whole genome shotgun (WGS) entry which is preliminary data.</text>
</comment>
<organism evidence="3 4">
    <name type="scientific">Meridianimarinicoccus roseus</name>
    <dbReference type="NCBI Taxonomy" id="2072018"/>
    <lineage>
        <taxon>Bacteria</taxon>
        <taxon>Pseudomonadati</taxon>
        <taxon>Pseudomonadota</taxon>
        <taxon>Alphaproteobacteria</taxon>
        <taxon>Rhodobacterales</taxon>
        <taxon>Paracoccaceae</taxon>
        <taxon>Meridianimarinicoccus</taxon>
    </lineage>
</organism>
<evidence type="ECO:0000313" key="4">
    <source>
        <dbReference type="Proteomes" id="UP000245680"/>
    </source>
</evidence>
<proteinExistence type="inferred from homology"/>
<protein>
    <submittedName>
        <fullName evidence="3">LysR family transcriptional regulator</fullName>
    </submittedName>
</protein>